<keyword evidence="2" id="KW-0677">Repeat</keyword>
<dbReference type="Gene3D" id="2.130.10.10">
    <property type="entry name" value="YVTN repeat-like/Quinoprotein amine dehydrogenase"/>
    <property type="match status" value="2"/>
</dbReference>
<dbReference type="OrthoDB" id="10260946at2759"/>
<feature type="region of interest" description="Disordered" evidence="4">
    <location>
        <begin position="440"/>
        <end position="764"/>
    </location>
</feature>
<dbReference type="EMBL" id="DF196784">
    <property type="protein sequence ID" value="GAC75808.1"/>
    <property type="molecule type" value="Genomic_DNA"/>
</dbReference>
<dbReference type="InterPro" id="IPR057544">
    <property type="entry name" value="Beta-prop_SPT8"/>
</dbReference>
<dbReference type="Pfam" id="PF23798">
    <property type="entry name" value="Beta-prop_SPT8"/>
    <property type="match status" value="2"/>
</dbReference>
<evidence type="ECO:0000256" key="1">
    <source>
        <dbReference type="ARBA" id="ARBA00022574"/>
    </source>
</evidence>
<dbReference type="InterPro" id="IPR001680">
    <property type="entry name" value="WD40_rpt"/>
</dbReference>
<reference evidence="7" key="1">
    <citation type="journal article" date="2013" name="Genome Announc.">
        <title>Genome sequence of the basidiomycetous yeast Pseudozyma antarctica T-34, a producer of the glycolipid biosurfactants mannosylerythritol lipids.</title>
        <authorList>
            <person name="Morita T."/>
            <person name="Koike H."/>
            <person name="Koyama Y."/>
            <person name="Hagiwara H."/>
            <person name="Ito E."/>
            <person name="Fukuoka T."/>
            <person name="Imura T."/>
            <person name="Machida M."/>
            <person name="Kitamoto D."/>
        </authorList>
    </citation>
    <scope>NUCLEOTIDE SEQUENCE [LARGE SCALE GENOMIC DNA]</scope>
    <source>
        <strain evidence="7">T-34</strain>
    </source>
</reference>
<feature type="compositionally biased region" description="Low complexity" evidence="4">
    <location>
        <begin position="661"/>
        <end position="676"/>
    </location>
</feature>
<feature type="region of interest" description="Disordered" evidence="4">
    <location>
        <begin position="1"/>
        <end position="99"/>
    </location>
</feature>
<evidence type="ECO:0000313" key="7">
    <source>
        <dbReference type="Proteomes" id="UP000011976"/>
    </source>
</evidence>
<evidence type="ECO:0000256" key="2">
    <source>
        <dbReference type="ARBA" id="ARBA00022737"/>
    </source>
</evidence>
<dbReference type="InterPro" id="IPR015943">
    <property type="entry name" value="WD40/YVTN_repeat-like_dom_sf"/>
</dbReference>
<feature type="compositionally biased region" description="Acidic residues" evidence="4">
    <location>
        <begin position="677"/>
        <end position="690"/>
    </location>
</feature>
<feature type="region of interest" description="Disordered" evidence="4">
    <location>
        <begin position="121"/>
        <end position="217"/>
    </location>
</feature>
<evidence type="ECO:0000256" key="4">
    <source>
        <dbReference type="SAM" id="MobiDB-lite"/>
    </source>
</evidence>
<feature type="compositionally biased region" description="Low complexity" evidence="4">
    <location>
        <begin position="581"/>
        <end position="595"/>
    </location>
</feature>
<dbReference type="PANTHER" id="PTHR22847">
    <property type="entry name" value="WD40 REPEAT PROTEIN"/>
    <property type="match status" value="1"/>
</dbReference>
<proteinExistence type="predicted"/>
<feature type="compositionally biased region" description="Basic and acidic residues" evidence="4">
    <location>
        <begin position="702"/>
        <end position="715"/>
    </location>
</feature>
<dbReference type="SMART" id="SM00320">
    <property type="entry name" value="WD40"/>
    <property type="match status" value="6"/>
</dbReference>
<dbReference type="AlphaFoldDB" id="M9MF22"/>
<evidence type="ECO:0000259" key="5">
    <source>
        <dbReference type="Pfam" id="PF23798"/>
    </source>
</evidence>
<feature type="compositionally biased region" description="Polar residues" evidence="4">
    <location>
        <begin position="89"/>
        <end position="99"/>
    </location>
</feature>
<dbReference type="InterPro" id="IPR036322">
    <property type="entry name" value="WD40_repeat_dom_sf"/>
</dbReference>
<feature type="repeat" description="WD" evidence="3">
    <location>
        <begin position="390"/>
        <end position="431"/>
    </location>
</feature>
<dbReference type="PROSITE" id="PS50294">
    <property type="entry name" value="WD_REPEATS_REGION"/>
    <property type="match status" value="1"/>
</dbReference>
<organism evidence="6 7">
    <name type="scientific">Pseudozyma antarctica (strain T-34)</name>
    <name type="common">Yeast</name>
    <name type="synonym">Candida antarctica</name>
    <dbReference type="NCBI Taxonomy" id="1151754"/>
    <lineage>
        <taxon>Eukaryota</taxon>
        <taxon>Fungi</taxon>
        <taxon>Dikarya</taxon>
        <taxon>Basidiomycota</taxon>
        <taxon>Ustilaginomycotina</taxon>
        <taxon>Ustilaginomycetes</taxon>
        <taxon>Ustilaginales</taxon>
        <taxon>Ustilaginaceae</taxon>
        <taxon>Moesziomyces</taxon>
    </lineage>
</organism>
<sequence>MREIPDSASSISRLPRLQSARPPPYSYRQHPFPSSIQEADTAAAVPWPRPSNPASSRPSPHSSDCFSSSTSSAPVPQHAASRVPPHITRASSARPTSLASRSLVATYWTVAATVSRASQVTMDDDVEMDDEQEQEHDAVDDTVYDDPDADNDDMDDVDDDDDGDDDEEDDDGDEDDDDDDDDGDDDDDDDDDNEDADDDNDDASVAASGTGARRSAHEDALSAATYLRKVQERRNLFRPSPACVETTLGYQIEPMAAAPHSSHVHAMALSLDGQTLLTGGSDGFVRKYDVHATMNGKTMLTQNVRHGFVEGITRGGTLSAFWPHEEHPHTNGIASSSFPSASVAEKDRLVGVVHSLALQQDALWGVSGSESGNIHLYTLRHDPGVARHVFRKHKGAVSALALTEDETGMISGGWDRGVHQWDLNTGQIVRSFPGHAGQISGLSFRPHAPASARSPSPRQLNVSIHPSAAESSSTEKQPQDADDAGDAQRDAEQVKEAPGDAPTGQDADEQAAKSRPGEAQSKAAADSAQGDAGADADAASKSVTADAPAPEASAQDITTSAGDAPPQSAEASTPTTRPEPASDAAATDFAAKSASPGPSEATRVKTEPDPSAPSSSLGGGAADDPTEEELAFEAELNASLGMALDGSGGPRADGTRPDRVTLGANGTTAGGLMVAGADEDLDDDAGDDDLFGGSTPPVSAAKDARDSTRANGRDESDGDDSLFGDGDEDADGDADADADMDAEADADADEDGDDADGSSDEDMPLAGRAMVKNASSQSTLVAESESVPLSLPSSTVKDVKVSSPTAVVPDAGPKKTLPQPAFGGFSVSSSYSAPISSFSPSVMLSTSLSGQAILWDLRCPSYVTDGEARGVHSLGLPSKVPPWCQSAVFSSDGGSVFVGRRNECVDHWDLRSPKLVNTLRLPSGSGPVYALAAMPNSRHIVCGSYDNVRLWDTADTAQGKVPFKIVAGHHGANLSSVLVDSSCKFLLTASGDRGWMGTSTEAVIIHDIKPL</sequence>
<feature type="compositionally biased region" description="Acidic residues" evidence="4">
    <location>
        <begin position="122"/>
        <end position="202"/>
    </location>
</feature>
<feature type="region of interest" description="Disordered" evidence="4">
    <location>
        <begin position="783"/>
        <end position="817"/>
    </location>
</feature>
<dbReference type="Proteomes" id="UP000011976">
    <property type="component" value="Unassembled WGS sequence"/>
</dbReference>
<evidence type="ECO:0000256" key="3">
    <source>
        <dbReference type="PROSITE-ProRule" id="PRU00221"/>
    </source>
</evidence>
<feature type="compositionally biased region" description="Low complexity" evidence="4">
    <location>
        <begin position="783"/>
        <end position="796"/>
    </location>
</feature>
<accession>M9MF22</accession>
<dbReference type="PANTHER" id="PTHR22847:SF637">
    <property type="entry name" value="WD REPEAT DOMAIN 5B"/>
    <property type="match status" value="1"/>
</dbReference>
<dbReference type="SUPFAM" id="SSF50978">
    <property type="entry name" value="WD40 repeat-like"/>
    <property type="match status" value="1"/>
</dbReference>
<dbReference type="GO" id="GO:0000124">
    <property type="term" value="C:SAGA complex"/>
    <property type="evidence" value="ECO:0007669"/>
    <property type="project" value="TreeGrafter"/>
</dbReference>
<feature type="repeat" description="WD" evidence="3">
    <location>
        <begin position="257"/>
        <end position="290"/>
    </location>
</feature>
<protein>
    <recommendedName>
        <fullName evidence="5">Transcription factor spt8 beta-propeller domain-containing protein</fullName>
    </recommendedName>
</protein>
<feature type="compositionally biased region" description="Acidic residues" evidence="4">
    <location>
        <begin position="716"/>
        <end position="763"/>
    </location>
</feature>
<feature type="domain" description="Transcription factor spt8 beta-propeller" evidence="5">
    <location>
        <begin position="841"/>
        <end position="1008"/>
    </location>
</feature>
<feature type="domain" description="Transcription factor spt8 beta-propeller" evidence="5">
    <location>
        <begin position="250"/>
        <end position="492"/>
    </location>
</feature>
<dbReference type="PROSITE" id="PS50082">
    <property type="entry name" value="WD_REPEATS_2"/>
    <property type="match status" value="2"/>
</dbReference>
<feature type="compositionally biased region" description="Low complexity" evidence="4">
    <location>
        <begin position="52"/>
        <end position="74"/>
    </location>
</feature>
<feature type="compositionally biased region" description="Low complexity" evidence="4">
    <location>
        <begin position="519"/>
        <end position="542"/>
    </location>
</feature>
<keyword evidence="1 3" id="KW-0853">WD repeat</keyword>
<gene>
    <name evidence="6" type="ORF">PANT_18d00077</name>
</gene>
<feature type="compositionally biased region" description="Basic and acidic residues" evidence="4">
    <location>
        <begin position="486"/>
        <end position="498"/>
    </location>
</feature>
<name>M9MF22_PSEA3</name>
<feature type="compositionally biased region" description="Polar residues" evidence="4">
    <location>
        <begin position="459"/>
        <end position="476"/>
    </location>
</feature>
<evidence type="ECO:0000313" key="6">
    <source>
        <dbReference type="EMBL" id="GAC75808.1"/>
    </source>
</evidence>
<feature type="compositionally biased region" description="Low complexity" evidence="4">
    <location>
        <begin position="445"/>
        <end position="458"/>
    </location>
</feature>
<dbReference type="STRING" id="1151754.M9MF22"/>